<dbReference type="PANTHER" id="PTHR42862:SF1">
    <property type="entry name" value="DELTA-1-PYRROLINE-5-CARBOXYLATE DEHYDROGENASE 2, ISOFORM A-RELATED"/>
    <property type="match status" value="1"/>
</dbReference>
<feature type="domain" description="Proline dehydrogenase" evidence="10">
    <location>
        <begin position="139"/>
        <end position="433"/>
    </location>
</feature>
<comment type="caution">
    <text evidence="11">The sequence shown here is derived from an EMBL/GenBank/DDBJ whole genome shotgun (WGS) entry which is preliminary data.</text>
</comment>
<dbReference type="GO" id="GO:0004657">
    <property type="term" value="F:proline dehydrogenase activity"/>
    <property type="evidence" value="ECO:0007669"/>
    <property type="project" value="InterPro"/>
</dbReference>
<dbReference type="EC" id="1.2.1.88" evidence="2"/>
<comment type="catalytic activity">
    <reaction evidence="5">
        <text>L-glutamate 5-semialdehyde + NAD(+) + H2O = L-glutamate + NADH + 2 H(+)</text>
        <dbReference type="Rhea" id="RHEA:30235"/>
        <dbReference type="ChEBI" id="CHEBI:15377"/>
        <dbReference type="ChEBI" id="CHEBI:15378"/>
        <dbReference type="ChEBI" id="CHEBI:29985"/>
        <dbReference type="ChEBI" id="CHEBI:57540"/>
        <dbReference type="ChEBI" id="CHEBI:57945"/>
        <dbReference type="ChEBI" id="CHEBI:58066"/>
        <dbReference type="EC" id="1.2.1.88"/>
    </reaction>
</comment>
<dbReference type="InterPro" id="IPR016160">
    <property type="entry name" value="Ald_DH_CS_CYS"/>
</dbReference>
<evidence type="ECO:0000256" key="3">
    <source>
        <dbReference type="ARBA" id="ARBA00023002"/>
    </source>
</evidence>
<comment type="similarity">
    <text evidence="8">Belongs to the aldehyde dehydrogenase family.</text>
</comment>
<dbReference type="Proteomes" id="UP000549913">
    <property type="component" value="Unassembled WGS sequence"/>
</dbReference>
<evidence type="ECO:0000256" key="4">
    <source>
        <dbReference type="ARBA" id="ARBA00023027"/>
    </source>
</evidence>
<evidence type="ECO:0000256" key="5">
    <source>
        <dbReference type="ARBA" id="ARBA00048142"/>
    </source>
</evidence>
<dbReference type="Pfam" id="PF01619">
    <property type="entry name" value="Pro_dh"/>
    <property type="match status" value="1"/>
</dbReference>
<reference evidence="11 12" key="1">
    <citation type="submission" date="2020-07" db="EMBL/GenBank/DDBJ databases">
        <title>Sequencing the genomes of 1000 actinobacteria strains.</title>
        <authorList>
            <person name="Klenk H.-P."/>
        </authorList>
    </citation>
    <scope>NUCLEOTIDE SEQUENCE [LARGE SCALE GENOMIC DNA]</scope>
    <source>
        <strain evidence="11 12">DSM 26474</strain>
    </source>
</reference>
<dbReference type="SUPFAM" id="SSF51730">
    <property type="entry name" value="FAD-linked oxidoreductase"/>
    <property type="match status" value="1"/>
</dbReference>
<organism evidence="11 12">
    <name type="scientific">Herbiconiux flava</name>
    <dbReference type="NCBI Taxonomy" id="881268"/>
    <lineage>
        <taxon>Bacteria</taxon>
        <taxon>Bacillati</taxon>
        <taxon>Actinomycetota</taxon>
        <taxon>Actinomycetes</taxon>
        <taxon>Micrococcales</taxon>
        <taxon>Microbacteriaceae</taxon>
        <taxon>Herbiconiux</taxon>
    </lineage>
</organism>
<dbReference type="InterPro" id="IPR025703">
    <property type="entry name" value="Bifunct_PutA"/>
</dbReference>
<evidence type="ECO:0000256" key="1">
    <source>
        <dbReference type="ARBA" id="ARBA00004786"/>
    </source>
</evidence>
<comment type="pathway">
    <text evidence="1">Amino-acid degradation; L-proline degradation into L-glutamate; L-glutamate from L-proline: step 2/2.</text>
</comment>
<dbReference type="InterPro" id="IPR002872">
    <property type="entry name" value="Proline_DH_dom"/>
</dbReference>
<feature type="active site" evidence="6">
    <location>
        <position position="756"/>
    </location>
</feature>
<keyword evidence="4" id="KW-0520">NAD</keyword>
<dbReference type="RefSeq" id="WP_179546733.1">
    <property type="nucleotide sequence ID" value="NZ_BSEW01000001.1"/>
</dbReference>
<keyword evidence="12" id="KW-1185">Reference proteome</keyword>
<dbReference type="GO" id="GO:0010133">
    <property type="term" value="P:L-proline catabolic process to L-glutamate"/>
    <property type="evidence" value="ECO:0007669"/>
    <property type="project" value="InterPro"/>
</dbReference>
<dbReference type="InterPro" id="IPR050485">
    <property type="entry name" value="Proline_metab_enzyme"/>
</dbReference>
<dbReference type="GO" id="GO:0003700">
    <property type="term" value="F:DNA-binding transcription factor activity"/>
    <property type="evidence" value="ECO:0007669"/>
    <property type="project" value="InterPro"/>
</dbReference>
<dbReference type="InterPro" id="IPR015590">
    <property type="entry name" value="Aldehyde_DH_dom"/>
</dbReference>
<dbReference type="PANTHER" id="PTHR42862">
    <property type="entry name" value="DELTA-1-PYRROLINE-5-CARBOXYLATE DEHYDROGENASE 1, ISOFORM A-RELATED"/>
    <property type="match status" value="1"/>
</dbReference>
<dbReference type="EMBL" id="JACCBM010000001">
    <property type="protein sequence ID" value="NYD69399.1"/>
    <property type="molecule type" value="Genomic_DNA"/>
</dbReference>
<keyword evidence="3 8" id="KW-0560">Oxidoreductase</keyword>
<dbReference type="InterPro" id="IPR016162">
    <property type="entry name" value="Ald_DH_N"/>
</dbReference>
<evidence type="ECO:0000313" key="12">
    <source>
        <dbReference type="Proteomes" id="UP000549913"/>
    </source>
</evidence>
<dbReference type="InterPro" id="IPR016163">
    <property type="entry name" value="Ald_DH_C"/>
</dbReference>
<dbReference type="InterPro" id="IPR029041">
    <property type="entry name" value="FAD-linked_oxidoreductase-like"/>
</dbReference>
<evidence type="ECO:0000259" key="9">
    <source>
        <dbReference type="Pfam" id="PF00171"/>
    </source>
</evidence>
<evidence type="ECO:0000256" key="8">
    <source>
        <dbReference type="RuleBase" id="RU003345"/>
    </source>
</evidence>
<dbReference type="Pfam" id="PF00171">
    <property type="entry name" value="Aldedh"/>
    <property type="match status" value="1"/>
</dbReference>
<feature type="active site" evidence="6 7">
    <location>
        <position position="722"/>
    </location>
</feature>
<evidence type="ECO:0000256" key="7">
    <source>
        <dbReference type="PROSITE-ProRule" id="PRU10007"/>
    </source>
</evidence>
<name>A0A852SLT6_9MICO</name>
<evidence type="ECO:0000259" key="10">
    <source>
        <dbReference type="Pfam" id="PF01619"/>
    </source>
</evidence>
<evidence type="ECO:0000256" key="2">
    <source>
        <dbReference type="ARBA" id="ARBA00012884"/>
    </source>
</evidence>
<dbReference type="SUPFAM" id="SSF53720">
    <property type="entry name" value="ALDH-like"/>
    <property type="match status" value="1"/>
</dbReference>
<dbReference type="GO" id="GO:0003842">
    <property type="term" value="F:L-glutamate gamma-semialdehyde dehydrogenase activity"/>
    <property type="evidence" value="ECO:0007669"/>
    <property type="project" value="UniProtKB-EC"/>
</dbReference>
<dbReference type="Gene3D" id="3.20.20.220">
    <property type="match status" value="1"/>
</dbReference>
<accession>A0A852SLT6</accession>
<gene>
    <name evidence="11" type="ORF">BJ984_000557</name>
</gene>
<proteinExistence type="inferred from homology"/>
<dbReference type="InterPro" id="IPR029510">
    <property type="entry name" value="Ald_DH_CS_GLU"/>
</dbReference>
<dbReference type="PIRSF" id="PIRSF000197">
    <property type="entry name" value="Bifunct_PutA"/>
    <property type="match status" value="1"/>
</dbReference>
<dbReference type="PROSITE" id="PS00070">
    <property type="entry name" value="ALDEHYDE_DEHYDR_CYS"/>
    <property type="match status" value="1"/>
</dbReference>
<evidence type="ECO:0000256" key="6">
    <source>
        <dbReference type="PIRSR" id="PIRSR000197-1"/>
    </source>
</evidence>
<dbReference type="Gene3D" id="3.40.605.10">
    <property type="entry name" value="Aldehyde Dehydrogenase, Chain A, domain 1"/>
    <property type="match status" value="1"/>
</dbReference>
<sequence>MTDLTDAPRTTTAADTAALADEVVALVRRWLTEAASHESDASATRLAGVLADPKGLDFTVGFVDGVVRPEDLKVAAATLARIAPDVPAFLPLPLRAAVRLGGVMAPVLPGVVVPIARRVLRQMVGHLVIDATDKKLGPAIAKIRKPGTRLNVNLLGEAVLGEQEAGRRLGGTIRLLGRDDVDYVSIKVSSTVAPHAPWAFEDSVADVVAKLIPLFAEAAKPLKSGRPAKFINLDMEEYKDLDLTLEVFMRLLDRPEFRQLEAGIVLQAYLPDALAAMMRLQEWAAKRRAHGGAGVKVRLVKGANLPMEQVEASLHGWPLATWGTKQDSDTNYKRVLDYALHPDRIGNVRLGVAGHNLFDLAYAWIVAGRRGVRDGLEFEMLLGMAQGQAEAVKREVGSLLLYTPVVSPKEFDVAIAYLIRRLEEGASQENFMSAVFELNDRPELFERERRRFTASLEALDTAVPPARRVADRFAEVGRSAPGRFVSTPDTDPSVAANRVWADGILSRIDGSTLSIDTVAAARVETEAELERIVAGTVEAGERWAELGAAERGAILHRAGDVLEERRAELIEVMAAEAGKTIDQADPEVSEAVDFAHYYAERGLELETVQGATFVPARLTLVTPPWNFPVAIPAGSALAALAAGSPVLFKPAGLSARSGALVAEALWAAGVPTDVLRLVDVDEETLGRQLVSHPAVDRVILTGAFETAELFRSFRPSLPLLAETSGKNAIIVTPSADLDLAVKDVAASAFGHAGQKCSAASLVVLVGSVASSPRFRSQLMDAISSLPVGLPHVASTRMGPLIEAPGPKLREGLTTLGEGESWLIRPRALSDDDARLWSPGLRDGVARGSAFHRTEYFGPILGIMTADTLDEAIDIVNEVDYGLTSGLHSLDRGEISIWLDRIEAGNLYVNRGITGAIVERQPFGGWKKSSVGAGAKAGGPNYLVNLGSWLPSAAPSTGSAPSADSATIIGSAPATGSAPAAHAVPDAPALLPAVTVLLAAARRSPLVGDDAVAFLTRAAHSDARVWSDRFGAAVDVSQVAAEHNVFRYRAAGGTVVRAGSAAPAVEVLRVVAAALRSGDAATVSVADPELAALLEELPDGLTLTVQVETDAQWAASLAGRAPARIRLIGTPTDEVVAATAGRPDVALWSGPVTEAGRLELLPFLREQAVSITAHRFGTPDRALAELVEAL</sequence>
<dbReference type="GO" id="GO:0009898">
    <property type="term" value="C:cytoplasmic side of plasma membrane"/>
    <property type="evidence" value="ECO:0007669"/>
    <property type="project" value="TreeGrafter"/>
</dbReference>
<dbReference type="AlphaFoldDB" id="A0A852SLT6"/>
<dbReference type="InterPro" id="IPR016161">
    <property type="entry name" value="Ald_DH/histidinol_DH"/>
</dbReference>
<evidence type="ECO:0000313" key="11">
    <source>
        <dbReference type="EMBL" id="NYD69399.1"/>
    </source>
</evidence>
<protein>
    <recommendedName>
        <fullName evidence="2">L-glutamate gamma-semialdehyde dehydrogenase</fullName>
        <ecNumber evidence="2">1.2.1.88</ecNumber>
    </recommendedName>
</protein>
<dbReference type="PROSITE" id="PS00687">
    <property type="entry name" value="ALDEHYDE_DEHYDR_GLU"/>
    <property type="match status" value="1"/>
</dbReference>
<dbReference type="Gene3D" id="3.40.309.10">
    <property type="entry name" value="Aldehyde Dehydrogenase, Chain A, domain 2"/>
    <property type="match status" value="1"/>
</dbReference>
<feature type="domain" description="Aldehyde dehydrogenase" evidence="9">
    <location>
        <begin position="517"/>
        <end position="938"/>
    </location>
</feature>